<dbReference type="Proteomes" id="UP000198802">
    <property type="component" value="Unassembled WGS sequence"/>
</dbReference>
<name>A0A0S4QH82_9ACTN</name>
<dbReference type="Gene3D" id="3.30.450.180">
    <property type="match status" value="1"/>
</dbReference>
<dbReference type="EMBL" id="FAOZ01000002">
    <property type="protein sequence ID" value="CUU54092.1"/>
    <property type="molecule type" value="Genomic_DNA"/>
</dbReference>
<dbReference type="Gene3D" id="1.10.260.40">
    <property type="entry name" value="lambda repressor-like DNA-binding domains"/>
    <property type="match status" value="1"/>
</dbReference>
<evidence type="ECO:0000313" key="2">
    <source>
        <dbReference type="EMBL" id="CUU54092.1"/>
    </source>
</evidence>
<evidence type="ECO:0000259" key="1">
    <source>
        <dbReference type="SMART" id="SM00530"/>
    </source>
</evidence>
<dbReference type="Pfam" id="PF13560">
    <property type="entry name" value="HTH_31"/>
    <property type="match status" value="1"/>
</dbReference>
<dbReference type="CDD" id="cd00093">
    <property type="entry name" value="HTH_XRE"/>
    <property type="match status" value="1"/>
</dbReference>
<keyword evidence="3" id="KW-1185">Reference proteome</keyword>
<dbReference type="PANTHER" id="PTHR35010:SF3">
    <property type="entry name" value="BLL4873 PROTEIN"/>
    <property type="match status" value="1"/>
</dbReference>
<dbReference type="RefSeq" id="WP_091271350.1">
    <property type="nucleotide sequence ID" value="NZ_FAOZ01000002.1"/>
</dbReference>
<proteinExistence type="predicted"/>
<dbReference type="AlphaFoldDB" id="A0A0S4QH82"/>
<dbReference type="GO" id="GO:0003677">
    <property type="term" value="F:DNA binding"/>
    <property type="evidence" value="ECO:0007669"/>
    <property type="project" value="InterPro"/>
</dbReference>
<dbReference type="InterPro" id="IPR041413">
    <property type="entry name" value="MLTR_LBD"/>
</dbReference>
<dbReference type="InterPro" id="IPR001387">
    <property type="entry name" value="Cro/C1-type_HTH"/>
</dbReference>
<protein>
    <submittedName>
        <fullName evidence="2">Helix-turn-helix domain-containing protein</fullName>
    </submittedName>
</protein>
<accession>A0A0S4QH82</accession>
<dbReference type="SUPFAM" id="SSF47413">
    <property type="entry name" value="lambda repressor-like DNA-binding domains"/>
    <property type="match status" value="1"/>
</dbReference>
<gene>
    <name evidence="2" type="ORF">Ga0074812_10295</name>
</gene>
<organism evidence="2 3">
    <name type="scientific">Parafrankia irregularis</name>
    <dbReference type="NCBI Taxonomy" id="795642"/>
    <lineage>
        <taxon>Bacteria</taxon>
        <taxon>Bacillati</taxon>
        <taxon>Actinomycetota</taxon>
        <taxon>Actinomycetes</taxon>
        <taxon>Frankiales</taxon>
        <taxon>Frankiaceae</taxon>
        <taxon>Parafrankia</taxon>
    </lineage>
</organism>
<evidence type="ECO:0000313" key="3">
    <source>
        <dbReference type="Proteomes" id="UP000198802"/>
    </source>
</evidence>
<dbReference type="Pfam" id="PF17765">
    <property type="entry name" value="MLTR_LBD"/>
    <property type="match status" value="1"/>
</dbReference>
<dbReference type="SMART" id="SM00530">
    <property type="entry name" value="HTH_XRE"/>
    <property type="match status" value="1"/>
</dbReference>
<reference evidence="3" key="1">
    <citation type="submission" date="2015-11" db="EMBL/GenBank/DDBJ databases">
        <authorList>
            <person name="Varghese N."/>
        </authorList>
    </citation>
    <scope>NUCLEOTIDE SEQUENCE [LARGE SCALE GENOMIC DNA]</scope>
    <source>
        <strain evidence="3">DSM 45899</strain>
    </source>
</reference>
<feature type="domain" description="HTH cro/C1-type" evidence="1">
    <location>
        <begin position="9"/>
        <end position="82"/>
    </location>
</feature>
<dbReference type="InterPro" id="IPR010982">
    <property type="entry name" value="Lambda_DNA-bd_dom_sf"/>
</dbReference>
<sequence length="271" mass="30902">MHRAELATFLRARRAALRPADVGLPDGVGQRRTPGLRREEVAELAGLSLTWYTWLEQGRPIAASAQVVDALARALRLDADQHRHLRVLAGLPVPPARTVPDEVEPRVQRLVDATAPNPSVMFDRYFDFIAWNAPYVRIRHDPAVLPEGRRNLLWMMFTDRENRARMPFWEAAARAVLSQFRAAVGQRPDDARFVELVRVLTEASPEFGQWWNTYPIRDFRPATISIDHPATGRIALDVYQLRPVEYPDLLLVMQVPTTPDDLRRALSLVDH</sequence>
<dbReference type="PANTHER" id="PTHR35010">
    <property type="entry name" value="BLL4672 PROTEIN-RELATED"/>
    <property type="match status" value="1"/>
</dbReference>